<dbReference type="EMBL" id="JAUPEV010000005">
    <property type="protein sequence ID" value="MDO7253060.1"/>
    <property type="molecule type" value="Genomic_DNA"/>
</dbReference>
<dbReference type="Proteomes" id="UP001177258">
    <property type="component" value="Unassembled WGS sequence"/>
</dbReference>
<evidence type="ECO:0000313" key="3">
    <source>
        <dbReference type="Proteomes" id="UP001177258"/>
    </source>
</evidence>
<evidence type="ECO:0000313" key="4">
    <source>
        <dbReference type="Proteomes" id="UP001240777"/>
    </source>
</evidence>
<keyword evidence="2" id="KW-0547">Nucleotide-binding</keyword>
<dbReference type="Pfam" id="PF13589">
    <property type="entry name" value="HATPase_c_3"/>
    <property type="match status" value="1"/>
</dbReference>
<accession>A0AA90PSU5</accession>
<evidence type="ECO:0000313" key="2">
    <source>
        <dbReference type="EMBL" id="MDP2538814.1"/>
    </source>
</evidence>
<comment type="caution">
    <text evidence="2">The sequence shown here is derived from an EMBL/GenBank/DDBJ whole genome shotgun (WGS) entry which is preliminary data.</text>
</comment>
<dbReference type="Gene3D" id="3.30.565.10">
    <property type="entry name" value="Histidine kinase-like ATPase, C-terminal domain"/>
    <property type="match status" value="1"/>
</dbReference>
<reference evidence="2 4" key="1">
    <citation type="submission" date="2023-07" db="EMBL/GenBank/DDBJ databases">
        <title>Unpublished Manusciprt.</title>
        <authorList>
            <person name="Aydin F."/>
            <person name="Tarhane S."/>
            <person name="Saticioglu I.B."/>
            <person name="Karakaya E."/>
            <person name="Abay S."/>
            <person name="Guran O."/>
            <person name="Bozkurt E."/>
            <person name="Uzum N."/>
            <person name="Olgun K."/>
            <person name="Jablonski D."/>
        </authorList>
    </citation>
    <scope>NUCLEOTIDE SEQUENCE</scope>
    <source>
        <strain evidence="4">faydin-H75</strain>
        <strain evidence="2">Faydin-H76</strain>
    </source>
</reference>
<dbReference type="EMBL" id="JAUYZK010000003">
    <property type="protein sequence ID" value="MDP2538814.1"/>
    <property type="molecule type" value="Genomic_DNA"/>
</dbReference>
<dbReference type="SUPFAM" id="SSF55874">
    <property type="entry name" value="ATPase domain of HSP90 chaperone/DNA topoisomerase II/histidine kinase"/>
    <property type="match status" value="1"/>
</dbReference>
<sequence length="545" mass="63580">MKEAKFDVTFNAIRQMGQNLYKNIYGILIEYITNSYDADASYVKIKIDRKKGSIIIEDDGTGMTLQELNDNFLKIGENRRKKYISTKTQKGRLVTGRKGLGKLAFFGLFYSFKIETFKDNYKSSLTVKCIQNAEGDSNLEVMIDDRPQAVEHPNGTIIYLSENTKEIIDNKNLAESIAKRLNLMYDNIPDDPDGFTIYLGENIINKSYRNELVLNHDIRFSYKIPEDIDRFTKDEEIINYIKDNEITGIIIAREKTVNIKENKGVILFARGKLCQEATYLNINPSNNYAYAHLYAEFNVDFIDNELEDNIGTDRTALSETKTTKKLFDIIEKLIKFYARLYDEDSKERTEKKLQNFKEQDIYLDMKKEIENIYNKVIREELFKLINIQLKSNSEEEINDKSFKSFRELIDSTIPIKILNSNRRSKNDFKDNITTSYDCLIQTLKDKYNYNQSDGNALFNQIYAEKSKFYKLSSDANNLSTDNQKNLVKLMREWGEAVVIARNIIYHTNDRKCINKNLSIENSKRFLAMIDLFLEMDNIFFSSINS</sequence>
<dbReference type="AlphaFoldDB" id="A0AA90PSU5"/>
<keyword evidence="2" id="KW-0067">ATP-binding</keyword>
<dbReference type="InterPro" id="IPR036890">
    <property type="entry name" value="HATPase_C_sf"/>
</dbReference>
<name>A0AA90PSU5_9HELI</name>
<dbReference type="GO" id="GO:0005524">
    <property type="term" value="F:ATP binding"/>
    <property type="evidence" value="ECO:0007669"/>
    <property type="project" value="UniProtKB-KW"/>
</dbReference>
<dbReference type="Proteomes" id="UP001240777">
    <property type="component" value="Unassembled WGS sequence"/>
</dbReference>
<reference evidence="1" key="2">
    <citation type="submission" date="2023-07" db="EMBL/GenBank/DDBJ databases">
        <authorList>
            <person name="Aydin F."/>
            <person name="Tarhane S."/>
            <person name="Saticioglu I.B."/>
            <person name="Karakaya E."/>
            <person name="Abay S."/>
            <person name="Guran O."/>
            <person name="Bozkurt E."/>
            <person name="Uzum N."/>
            <person name="Olgun K."/>
            <person name="Jablonski D."/>
        </authorList>
    </citation>
    <scope>NUCLEOTIDE SEQUENCE</scope>
    <source>
        <strain evidence="1">Faydin-H75</strain>
    </source>
</reference>
<evidence type="ECO:0000313" key="1">
    <source>
        <dbReference type="EMBL" id="MDO7253060.1"/>
    </source>
</evidence>
<protein>
    <submittedName>
        <fullName evidence="2">ATP-binding protein</fullName>
    </submittedName>
</protein>
<organism evidence="2 3">
    <name type="scientific">Helicobacter cappadocius</name>
    <dbReference type="NCBI Taxonomy" id="3063998"/>
    <lineage>
        <taxon>Bacteria</taxon>
        <taxon>Pseudomonadati</taxon>
        <taxon>Campylobacterota</taxon>
        <taxon>Epsilonproteobacteria</taxon>
        <taxon>Campylobacterales</taxon>
        <taxon>Helicobacteraceae</taxon>
        <taxon>Helicobacter</taxon>
    </lineage>
</organism>
<proteinExistence type="predicted"/>
<keyword evidence="4" id="KW-1185">Reference proteome</keyword>
<gene>
    <name evidence="1" type="ORF">Q5I04_03935</name>
    <name evidence="2" type="ORF">Q5I06_03330</name>
</gene>
<reference evidence="1 3" key="3">
    <citation type="journal article" date="2024" name="Syst. Appl. Microbiol.">
        <title>Helicobacter cappadocius sp. nov., from lizards: The first psychrotrophic Helicobacter species.</title>
        <authorList>
            <person name="Aydin F."/>
            <person name="Tarhane S."/>
            <person name="Karakaya E."/>
            <person name="Abay S."/>
            <person name="Kayman T."/>
            <person name="Guran O."/>
            <person name="Bozkurt E."/>
            <person name="Uzum N."/>
            <person name="Avci A."/>
            <person name="Olgun K."/>
            <person name="Jablonski D."/>
            <person name="Guran C."/>
            <person name="Burcin Saticioglu I."/>
        </authorList>
    </citation>
    <scope>NUCLEOTIDE SEQUENCE [LARGE SCALE GENOMIC DNA]</scope>
    <source>
        <strain evidence="1">Faydin-H75</strain>
        <strain evidence="3">faydin-H76</strain>
    </source>
</reference>
<dbReference type="RefSeq" id="WP_305516905.1">
    <property type="nucleotide sequence ID" value="NZ_JAUPEV010000005.1"/>
</dbReference>